<feature type="domain" description="ABC transporter" evidence="5">
    <location>
        <begin position="27"/>
        <end position="66"/>
    </location>
</feature>
<dbReference type="Pfam" id="PF00005">
    <property type="entry name" value="ABC_tran"/>
    <property type="match status" value="1"/>
</dbReference>
<dbReference type="Gene3D" id="3.40.50.300">
    <property type="entry name" value="P-loop containing nucleotide triphosphate hydrolases"/>
    <property type="match status" value="1"/>
</dbReference>
<keyword evidence="3" id="KW-0547">Nucleotide-binding</keyword>
<dbReference type="InterPro" id="IPR003439">
    <property type="entry name" value="ABC_transporter-like_ATP-bd"/>
</dbReference>
<comment type="caution">
    <text evidence="6">The sequence shown here is derived from an EMBL/GenBank/DDBJ whole genome shotgun (WGS) entry which is preliminary data.</text>
</comment>
<accession>A0A9P6JG96</accession>
<dbReference type="GO" id="GO:0012505">
    <property type="term" value="C:endomembrane system"/>
    <property type="evidence" value="ECO:0007669"/>
    <property type="project" value="UniProtKB-SubCell"/>
</dbReference>
<evidence type="ECO:0000256" key="4">
    <source>
        <dbReference type="ARBA" id="ARBA00022840"/>
    </source>
</evidence>
<protein>
    <submittedName>
        <fullName evidence="6">ATP-binding cassette sub- C member 11</fullName>
    </submittedName>
</protein>
<organism evidence="6 7">
    <name type="scientific">Modicella reniformis</name>
    <dbReference type="NCBI Taxonomy" id="1440133"/>
    <lineage>
        <taxon>Eukaryota</taxon>
        <taxon>Fungi</taxon>
        <taxon>Fungi incertae sedis</taxon>
        <taxon>Mucoromycota</taxon>
        <taxon>Mortierellomycotina</taxon>
        <taxon>Mortierellomycetes</taxon>
        <taxon>Mortierellales</taxon>
        <taxon>Mortierellaceae</taxon>
        <taxon>Modicella</taxon>
    </lineage>
</organism>
<evidence type="ECO:0000313" key="7">
    <source>
        <dbReference type="Proteomes" id="UP000749646"/>
    </source>
</evidence>
<evidence type="ECO:0000256" key="3">
    <source>
        <dbReference type="ARBA" id="ARBA00022741"/>
    </source>
</evidence>
<dbReference type="FunFam" id="3.40.50.300:FF:003492">
    <property type="entry name" value="AGAP012735-PA"/>
    <property type="match status" value="1"/>
</dbReference>
<keyword evidence="7" id="KW-1185">Reference proteome</keyword>
<dbReference type="OrthoDB" id="6500128at2759"/>
<dbReference type="PANTHER" id="PTHR24223">
    <property type="entry name" value="ATP-BINDING CASSETTE SUB-FAMILY C"/>
    <property type="match status" value="1"/>
</dbReference>
<dbReference type="GO" id="GO:0042626">
    <property type="term" value="F:ATPase-coupled transmembrane transporter activity"/>
    <property type="evidence" value="ECO:0007669"/>
    <property type="project" value="TreeGrafter"/>
</dbReference>
<dbReference type="GO" id="GO:0016887">
    <property type="term" value="F:ATP hydrolysis activity"/>
    <property type="evidence" value="ECO:0007669"/>
    <property type="project" value="InterPro"/>
</dbReference>
<evidence type="ECO:0000256" key="1">
    <source>
        <dbReference type="ARBA" id="ARBA00004127"/>
    </source>
</evidence>
<evidence type="ECO:0000256" key="2">
    <source>
        <dbReference type="ARBA" id="ARBA00022737"/>
    </source>
</evidence>
<name>A0A9P6JG96_9FUNG</name>
<dbReference type="GO" id="GO:0005524">
    <property type="term" value="F:ATP binding"/>
    <property type="evidence" value="ECO:0007669"/>
    <property type="project" value="UniProtKB-KW"/>
</dbReference>
<comment type="subcellular location">
    <subcellularLocation>
        <location evidence="1">Endomembrane system</location>
        <topology evidence="1">Multi-pass membrane protein</topology>
    </subcellularLocation>
</comment>
<proteinExistence type="predicted"/>
<sequence length="142" mass="15865">ELSDTELWEALERAHLKPQIRALPGGLSSEVAQNGENFSVGQRSLICLARALLRKSKVLILDEATAAVDVETDELIQRTIRKEFQDRTVLTIAHRIKTVMDSSKILVMENGEVVEFDAPQVLLQRPESLFYKLAHQAGEVTA</sequence>
<evidence type="ECO:0000313" key="6">
    <source>
        <dbReference type="EMBL" id="KAF9972496.1"/>
    </source>
</evidence>
<dbReference type="PANTHER" id="PTHR24223:SF443">
    <property type="entry name" value="MULTIDRUG-RESISTANCE LIKE PROTEIN 1, ISOFORM I"/>
    <property type="match status" value="1"/>
</dbReference>
<dbReference type="EMBL" id="JAAAHW010004657">
    <property type="protein sequence ID" value="KAF9972496.1"/>
    <property type="molecule type" value="Genomic_DNA"/>
</dbReference>
<dbReference type="SUPFAM" id="SSF52540">
    <property type="entry name" value="P-loop containing nucleoside triphosphate hydrolases"/>
    <property type="match status" value="1"/>
</dbReference>
<evidence type="ECO:0000259" key="5">
    <source>
        <dbReference type="Pfam" id="PF00005"/>
    </source>
</evidence>
<gene>
    <name evidence="6" type="primary">ABCC11</name>
    <name evidence="6" type="ORF">BGZ65_009787</name>
</gene>
<keyword evidence="2" id="KW-0677">Repeat</keyword>
<keyword evidence="4 6" id="KW-0067">ATP-binding</keyword>
<dbReference type="InterPro" id="IPR027417">
    <property type="entry name" value="P-loop_NTPase"/>
</dbReference>
<dbReference type="InterPro" id="IPR050173">
    <property type="entry name" value="ABC_transporter_C-like"/>
</dbReference>
<reference evidence="6" key="1">
    <citation type="journal article" date="2020" name="Fungal Divers.">
        <title>Resolving the Mortierellaceae phylogeny through synthesis of multi-gene phylogenetics and phylogenomics.</title>
        <authorList>
            <person name="Vandepol N."/>
            <person name="Liber J."/>
            <person name="Desiro A."/>
            <person name="Na H."/>
            <person name="Kennedy M."/>
            <person name="Barry K."/>
            <person name="Grigoriev I.V."/>
            <person name="Miller A.N."/>
            <person name="O'Donnell K."/>
            <person name="Stajich J.E."/>
            <person name="Bonito G."/>
        </authorList>
    </citation>
    <scope>NUCLEOTIDE SEQUENCE</scope>
    <source>
        <strain evidence="6">MES-2147</strain>
    </source>
</reference>
<feature type="non-terminal residue" evidence="6">
    <location>
        <position position="1"/>
    </location>
</feature>
<dbReference type="GO" id="GO:0000329">
    <property type="term" value="C:fungal-type vacuole membrane"/>
    <property type="evidence" value="ECO:0007669"/>
    <property type="project" value="UniProtKB-ARBA"/>
</dbReference>
<dbReference type="Proteomes" id="UP000749646">
    <property type="component" value="Unassembled WGS sequence"/>
</dbReference>
<dbReference type="AlphaFoldDB" id="A0A9P6JG96"/>